<evidence type="ECO:0000313" key="1">
    <source>
        <dbReference type="EMBL" id="DAG03610.1"/>
    </source>
</evidence>
<proteinExistence type="predicted"/>
<protein>
    <submittedName>
        <fullName evidence="1">NS2 peptide, GBVB, VIRAL PROTEIN</fullName>
    </submittedName>
</protein>
<organism evidence="1">
    <name type="scientific">Siphoviridae sp. cthGz5</name>
    <dbReference type="NCBI Taxonomy" id="2825613"/>
    <lineage>
        <taxon>Viruses</taxon>
        <taxon>Duplodnaviria</taxon>
        <taxon>Heunggongvirae</taxon>
        <taxon>Uroviricota</taxon>
        <taxon>Caudoviricetes</taxon>
    </lineage>
</organism>
<name>A0A8S5VA11_9CAUD</name>
<accession>A0A8S5VA11</accession>
<sequence>MLCAVGIYAREGFFGHLVPRTKNERDVYAGKGD</sequence>
<dbReference type="EMBL" id="BK016232">
    <property type="protein sequence ID" value="DAG03610.1"/>
    <property type="molecule type" value="Genomic_DNA"/>
</dbReference>
<reference evidence="1" key="1">
    <citation type="journal article" date="2021" name="Proc. Natl. Acad. Sci. U.S.A.">
        <title>A Catalog of Tens of Thousands of Viruses from Human Metagenomes Reveals Hidden Associations with Chronic Diseases.</title>
        <authorList>
            <person name="Tisza M.J."/>
            <person name="Buck C.B."/>
        </authorList>
    </citation>
    <scope>NUCLEOTIDE SEQUENCE</scope>
    <source>
        <strain evidence="1">CthGz5</strain>
    </source>
</reference>